<keyword evidence="2" id="KW-1185">Reference proteome</keyword>
<evidence type="ECO:0000313" key="1">
    <source>
        <dbReference type="EMBL" id="KAJ8626032.1"/>
    </source>
</evidence>
<protein>
    <submittedName>
        <fullName evidence="1">Uncharacterized protein</fullName>
    </submittedName>
</protein>
<name>A0ACC2KY58_PERAE</name>
<accession>A0ACC2KY58</accession>
<comment type="caution">
    <text evidence="1">The sequence shown here is derived from an EMBL/GenBank/DDBJ whole genome shotgun (WGS) entry which is preliminary data.</text>
</comment>
<dbReference type="EMBL" id="CM056814">
    <property type="protein sequence ID" value="KAJ8626032.1"/>
    <property type="molecule type" value="Genomic_DNA"/>
</dbReference>
<evidence type="ECO:0000313" key="2">
    <source>
        <dbReference type="Proteomes" id="UP001234297"/>
    </source>
</evidence>
<gene>
    <name evidence="1" type="ORF">MRB53_019339</name>
</gene>
<proteinExistence type="predicted"/>
<organism evidence="1 2">
    <name type="scientific">Persea americana</name>
    <name type="common">Avocado</name>
    <dbReference type="NCBI Taxonomy" id="3435"/>
    <lineage>
        <taxon>Eukaryota</taxon>
        <taxon>Viridiplantae</taxon>
        <taxon>Streptophyta</taxon>
        <taxon>Embryophyta</taxon>
        <taxon>Tracheophyta</taxon>
        <taxon>Spermatophyta</taxon>
        <taxon>Magnoliopsida</taxon>
        <taxon>Magnoliidae</taxon>
        <taxon>Laurales</taxon>
        <taxon>Lauraceae</taxon>
        <taxon>Persea</taxon>
    </lineage>
</organism>
<sequence length="446" mass="49481">MVRIASRLRPSSSQHSRTVRLSSSSFFFFLGLNLERSATVPDQDVRHGGRSIDQRNRVVEPYQQQLCRSRSGRVRQEPSPQVLQAQQLLQLHQAAQHLRLQEGCPRSVGVCERGLSKSQKHLLKTIIKRKPTHEHTQTQLPQDKNASVRTCVEVVKFGPVEEIERLKQDKGVLMQELLRLRQQQQATDHQLQTVGQGLQGMEQRQQQMMSFLAKGMWSPRYLAQLVQQNGTNRHTTSANKKTRLPKPDSDGECAPGSDGQITMLLKILKIDNNPSSSERLDSGSSSSQSSGVTRTEVPPTSGHPYLPVANDIHASCAVSEIQSPVATDMVVRSQFPDPSVLSAVLEPLTPSQADMVIPELPQVHGMVPESNVVDIPNENFVLPKVVGNGSISPMSPGVDETMPREDREFSSDTDIDILIDGMPRLPGINGSFWEQFLSACLLSEDM</sequence>
<reference evidence="1 2" key="1">
    <citation type="journal article" date="2022" name="Hortic Res">
        <title>A haplotype resolved chromosomal level avocado genome allows analysis of novel avocado genes.</title>
        <authorList>
            <person name="Nath O."/>
            <person name="Fletcher S.J."/>
            <person name="Hayward A."/>
            <person name="Shaw L.M."/>
            <person name="Masouleh A.K."/>
            <person name="Furtado A."/>
            <person name="Henry R.J."/>
            <person name="Mitter N."/>
        </authorList>
    </citation>
    <scope>NUCLEOTIDE SEQUENCE [LARGE SCALE GENOMIC DNA]</scope>
    <source>
        <strain evidence="2">cv. Hass</strain>
    </source>
</reference>
<dbReference type="Proteomes" id="UP001234297">
    <property type="component" value="Chromosome 6"/>
</dbReference>